<gene>
    <name evidence="7" type="ORF">L1994_09505</name>
</gene>
<evidence type="ECO:0000256" key="4">
    <source>
        <dbReference type="ARBA" id="ARBA00022643"/>
    </source>
</evidence>
<keyword evidence="4" id="KW-0288">FMN</keyword>
<proteinExistence type="inferred from homology"/>
<evidence type="ECO:0000256" key="2">
    <source>
        <dbReference type="ARBA" id="ARBA00001966"/>
    </source>
</evidence>
<comment type="similarity">
    <text evidence="5">Belongs to the SsuE family. Isf subfamily.</text>
</comment>
<evidence type="ECO:0000256" key="3">
    <source>
        <dbReference type="ARBA" id="ARBA00022630"/>
    </source>
</evidence>
<dbReference type="EMBL" id="CP091092">
    <property type="protein sequence ID" value="WFN36370.1"/>
    <property type="molecule type" value="Genomic_DNA"/>
</dbReference>
<comment type="cofactor">
    <cofactor evidence="2">
        <name>[4Fe-4S] cluster</name>
        <dbReference type="ChEBI" id="CHEBI:49883"/>
    </cofactor>
</comment>
<keyword evidence="8" id="KW-1185">Reference proteome</keyword>
<protein>
    <submittedName>
        <fullName evidence="7">Flavodoxin family protein</fullName>
    </submittedName>
</protein>
<organism evidence="7 8">
    <name type="scientific">Methanomicrobium antiquum</name>
    <dbReference type="NCBI Taxonomy" id="487686"/>
    <lineage>
        <taxon>Archaea</taxon>
        <taxon>Methanobacteriati</taxon>
        <taxon>Methanobacteriota</taxon>
        <taxon>Stenosarchaea group</taxon>
        <taxon>Methanomicrobia</taxon>
        <taxon>Methanomicrobiales</taxon>
        <taxon>Methanomicrobiaceae</taxon>
        <taxon>Methanomicrobium</taxon>
    </lineage>
</organism>
<dbReference type="Pfam" id="PF03358">
    <property type="entry name" value="FMN_red"/>
    <property type="match status" value="1"/>
</dbReference>
<dbReference type="PANTHER" id="PTHR43278:SF4">
    <property type="entry name" value="NAD(P)H-DEPENDENT FMN-CONTAINING OXIDOREDUCTASE YWQN-RELATED"/>
    <property type="match status" value="1"/>
</dbReference>
<reference evidence="7" key="1">
    <citation type="submission" date="2022-01" db="EMBL/GenBank/DDBJ databases">
        <title>Complete genome of Methanomicrobium antiquum DSM 21220.</title>
        <authorList>
            <person name="Chen S.-C."/>
            <person name="You Y.-T."/>
            <person name="Zhou Y.-Z."/>
            <person name="Lai M.-C."/>
        </authorList>
    </citation>
    <scope>NUCLEOTIDE SEQUENCE</scope>
    <source>
        <strain evidence="7">DSM 21220</strain>
    </source>
</reference>
<dbReference type="GeneID" id="79950633"/>
<dbReference type="GO" id="GO:0016491">
    <property type="term" value="F:oxidoreductase activity"/>
    <property type="evidence" value="ECO:0007669"/>
    <property type="project" value="InterPro"/>
</dbReference>
<dbReference type="InterPro" id="IPR029039">
    <property type="entry name" value="Flavoprotein-like_sf"/>
</dbReference>
<feature type="domain" description="NADPH-dependent FMN reductase-like" evidence="6">
    <location>
        <begin position="1"/>
        <end position="157"/>
    </location>
</feature>
<keyword evidence="3" id="KW-0285">Flavoprotein</keyword>
<sequence length="192" mass="21073">MKVVAFNGSPRKHGNTYRMLKEVQAGLRAEDIEMEIVHVGGKKIIGCIACDKCIERKDEKCILEKDFINPAILKMKEADGIIIASPTYFADVTSEIKALIDRAGYVGLANGGMFERKVGAAVITARRGGAIHAYDTINHLFGISNMITVGSSYWNLGISGNENNVENDEEGLETMRTLASNMAWILKKIHAE</sequence>
<dbReference type="Proteomes" id="UP001218895">
    <property type="component" value="Chromosome"/>
</dbReference>
<dbReference type="InterPro" id="IPR051796">
    <property type="entry name" value="ISF_SsuE-like"/>
</dbReference>
<name>A0AAF0JMB7_9EURY</name>
<evidence type="ECO:0000313" key="7">
    <source>
        <dbReference type="EMBL" id="WFN36370.1"/>
    </source>
</evidence>
<evidence type="ECO:0000259" key="6">
    <source>
        <dbReference type="Pfam" id="PF03358"/>
    </source>
</evidence>
<comment type="cofactor">
    <cofactor evidence="1">
        <name>FMN</name>
        <dbReference type="ChEBI" id="CHEBI:58210"/>
    </cofactor>
</comment>
<accession>A0AAF0JMB7</accession>
<dbReference type="PANTHER" id="PTHR43278">
    <property type="entry name" value="NAD(P)H-DEPENDENT FMN-CONTAINING OXIDOREDUCTASE YWQN-RELATED"/>
    <property type="match status" value="1"/>
</dbReference>
<dbReference type="KEGG" id="manq:L1994_09505"/>
<dbReference type="SUPFAM" id="SSF52218">
    <property type="entry name" value="Flavoproteins"/>
    <property type="match status" value="1"/>
</dbReference>
<dbReference type="InterPro" id="IPR005025">
    <property type="entry name" value="FMN_Rdtase-like_dom"/>
</dbReference>
<dbReference type="AlphaFoldDB" id="A0AAF0JMB7"/>
<evidence type="ECO:0000313" key="8">
    <source>
        <dbReference type="Proteomes" id="UP001218895"/>
    </source>
</evidence>
<evidence type="ECO:0000256" key="5">
    <source>
        <dbReference type="ARBA" id="ARBA00038292"/>
    </source>
</evidence>
<dbReference type="Gene3D" id="3.40.50.360">
    <property type="match status" value="1"/>
</dbReference>
<evidence type="ECO:0000256" key="1">
    <source>
        <dbReference type="ARBA" id="ARBA00001917"/>
    </source>
</evidence>
<dbReference type="RefSeq" id="WP_278099207.1">
    <property type="nucleotide sequence ID" value="NZ_CP091092.1"/>
</dbReference>